<dbReference type="PANTHER" id="PTHR10146">
    <property type="entry name" value="PROLINE SYNTHETASE CO-TRANSCRIBED BACTERIAL HOMOLOG PROTEIN"/>
    <property type="match status" value="1"/>
</dbReference>
<comment type="cofactor">
    <cofactor evidence="3">
        <name>pyridoxal 5'-phosphate</name>
        <dbReference type="ChEBI" id="CHEBI:597326"/>
    </cofactor>
</comment>
<evidence type="ECO:0000256" key="3">
    <source>
        <dbReference type="PIRSR" id="PIRSR004848-1"/>
    </source>
</evidence>
<proteinExistence type="inferred from homology"/>
<dbReference type="InterPro" id="IPR029066">
    <property type="entry name" value="PLP-binding_barrel"/>
</dbReference>
<dbReference type="OrthoDB" id="9804072at2"/>
<evidence type="ECO:0000256" key="1">
    <source>
        <dbReference type="ARBA" id="ARBA00022898"/>
    </source>
</evidence>
<comment type="similarity">
    <text evidence="2 4">Belongs to the pyridoxal phosphate-binding protein YggS/PROSC family.</text>
</comment>
<feature type="modified residue" description="N6-(pyridoxal phosphate)lysine" evidence="2 3">
    <location>
        <position position="40"/>
    </location>
</feature>
<dbReference type="InterPro" id="IPR001608">
    <property type="entry name" value="Ala_racemase_N"/>
</dbReference>
<dbReference type="EMBL" id="CP036275">
    <property type="protein sequence ID" value="QDU38146.1"/>
    <property type="molecule type" value="Genomic_DNA"/>
</dbReference>
<dbReference type="SUPFAM" id="SSF51419">
    <property type="entry name" value="PLP-binding barrel"/>
    <property type="match status" value="1"/>
</dbReference>
<keyword evidence="1 2" id="KW-0663">Pyridoxal phosphate</keyword>
<name>A0A517Z6M5_9PLAN</name>
<dbReference type="PANTHER" id="PTHR10146:SF14">
    <property type="entry name" value="PYRIDOXAL PHOSPHATE HOMEOSTASIS PROTEIN"/>
    <property type="match status" value="1"/>
</dbReference>
<evidence type="ECO:0000256" key="2">
    <source>
        <dbReference type="HAMAP-Rule" id="MF_02087"/>
    </source>
</evidence>
<dbReference type="GO" id="GO:0030170">
    <property type="term" value="F:pyridoxal phosphate binding"/>
    <property type="evidence" value="ECO:0007669"/>
    <property type="project" value="UniProtKB-UniRule"/>
</dbReference>
<protein>
    <recommendedName>
        <fullName evidence="2">Pyridoxal phosphate homeostasis protein</fullName>
        <shortName evidence="2">PLP homeostasis protein</shortName>
    </recommendedName>
</protein>
<dbReference type="Pfam" id="PF01168">
    <property type="entry name" value="Ala_racemase_N"/>
    <property type="match status" value="1"/>
</dbReference>
<dbReference type="HAMAP" id="MF_02087">
    <property type="entry name" value="PLP_homeostasis"/>
    <property type="match status" value="1"/>
</dbReference>
<feature type="domain" description="Alanine racemase N-terminal" evidence="5">
    <location>
        <begin position="11"/>
        <end position="230"/>
    </location>
</feature>
<dbReference type="AlphaFoldDB" id="A0A517Z6M5"/>
<gene>
    <name evidence="6" type="ORF">Mal4_24690</name>
</gene>
<dbReference type="Gene3D" id="3.20.20.10">
    <property type="entry name" value="Alanine racemase"/>
    <property type="match status" value="1"/>
</dbReference>
<evidence type="ECO:0000313" key="7">
    <source>
        <dbReference type="Proteomes" id="UP000320496"/>
    </source>
</evidence>
<dbReference type="PIRSF" id="PIRSF004848">
    <property type="entry name" value="YBL036c_PLPDEIII"/>
    <property type="match status" value="1"/>
</dbReference>
<reference evidence="6 7" key="1">
    <citation type="submission" date="2019-02" db="EMBL/GenBank/DDBJ databases">
        <title>Deep-cultivation of Planctomycetes and their phenomic and genomic characterization uncovers novel biology.</title>
        <authorList>
            <person name="Wiegand S."/>
            <person name="Jogler M."/>
            <person name="Boedeker C."/>
            <person name="Pinto D."/>
            <person name="Vollmers J."/>
            <person name="Rivas-Marin E."/>
            <person name="Kohn T."/>
            <person name="Peeters S.H."/>
            <person name="Heuer A."/>
            <person name="Rast P."/>
            <person name="Oberbeckmann S."/>
            <person name="Bunk B."/>
            <person name="Jeske O."/>
            <person name="Meyerdierks A."/>
            <person name="Storesund J.E."/>
            <person name="Kallscheuer N."/>
            <person name="Luecker S."/>
            <person name="Lage O.M."/>
            <person name="Pohl T."/>
            <person name="Merkel B.J."/>
            <person name="Hornburger P."/>
            <person name="Mueller R.-W."/>
            <person name="Bruemmer F."/>
            <person name="Labrenz M."/>
            <person name="Spormann A.M."/>
            <person name="Op den Camp H."/>
            <person name="Overmann J."/>
            <person name="Amann R."/>
            <person name="Jetten M.S.M."/>
            <person name="Mascher T."/>
            <person name="Medema M.H."/>
            <person name="Devos D.P."/>
            <person name="Kaster A.-K."/>
            <person name="Ovreas L."/>
            <person name="Rohde M."/>
            <person name="Galperin M.Y."/>
            <person name="Jogler C."/>
        </authorList>
    </citation>
    <scope>NUCLEOTIDE SEQUENCE [LARGE SCALE GENOMIC DNA]</scope>
    <source>
        <strain evidence="6 7">Mal4</strain>
    </source>
</reference>
<evidence type="ECO:0000313" key="6">
    <source>
        <dbReference type="EMBL" id="QDU38146.1"/>
    </source>
</evidence>
<comment type="function">
    <text evidence="2">Pyridoxal 5'-phosphate (PLP)-binding protein, which is involved in PLP homeostasis.</text>
</comment>
<organism evidence="6 7">
    <name type="scientific">Maioricimonas rarisocia</name>
    <dbReference type="NCBI Taxonomy" id="2528026"/>
    <lineage>
        <taxon>Bacteria</taxon>
        <taxon>Pseudomonadati</taxon>
        <taxon>Planctomycetota</taxon>
        <taxon>Planctomycetia</taxon>
        <taxon>Planctomycetales</taxon>
        <taxon>Planctomycetaceae</taxon>
        <taxon>Maioricimonas</taxon>
    </lineage>
</organism>
<dbReference type="Proteomes" id="UP000320496">
    <property type="component" value="Chromosome"/>
</dbReference>
<dbReference type="InterPro" id="IPR011078">
    <property type="entry name" value="PyrdxlP_homeostasis"/>
</dbReference>
<dbReference type="RefSeq" id="WP_145369460.1">
    <property type="nucleotide sequence ID" value="NZ_CP036275.1"/>
</dbReference>
<evidence type="ECO:0000259" key="5">
    <source>
        <dbReference type="Pfam" id="PF01168"/>
    </source>
</evidence>
<dbReference type="KEGG" id="mri:Mal4_24690"/>
<keyword evidence="7" id="KW-1185">Reference proteome</keyword>
<sequence>MSNLLSTLSANLAAVRDRIAAAADRSNRDPDEVVLVAVTKYAELDWVRGLIDLGVTQLGESRPQQLVSRSESLAGPVTWHLIGHLQRNKVRPVLPVATLIHSVDSFRLLDRIETIAEELGVAPRVLLEVNVTREESKNGFVPSDLLGHSDRLTGYRHLVVDGLMTMAPRVDDPELARPAFASLRQLRETLAAATGPNVPLGELSMGMSGDFEIAVEEGATLVRIGSGLFAGLASDEARP</sequence>
<evidence type="ECO:0000256" key="4">
    <source>
        <dbReference type="RuleBase" id="RU004514"/>
    </source>
</evidence>
<accession>A0A517Z6M5</accession>
<dbReference type="CDD" id="cd00635">
    <property type="entry name" value="PLPDE_III_YBL036c_like"/>
    <property type="match status" value="1"/>
</dbReference>
<dbReference type="NCBIfam" id="TIGR00044">
    <property type="entry name" value="YggS family pyridoxal phosphate-dependent enzyme"/>
    <property type="match status" value="1"/>
</dbReference>